<name>A0AAE1LM64_9NEOP</name>
<feature type="compositionally biased region" description="Basic and acidic residues" evidence="1">
    <location>
        <begin position="55"/>
        <end position="66"/>
    </location>
</feature>
<accession>A0AAE1LM64</accession>
<feature type="region of interest" description="Disordered" evidence="1">
    <location>
        <begin position="1"/>
        <end position="118"/>
    </location>
</feature>
<protein>
    <submittedName>
        <fullName evidence="2">tRNA-specific 2-thiouridylase</fullName>
    </submittedName>
</protein>
<gene>
    <name evidence="2" type="ORF">KUF71_000219</name>
</gene>
<dbReference type="AlphaFoldDB" id="A0AAE1LM64"/>
<evidence type="ECO:0000313" key="2">
    <source>
        <dbReference type="EMBL" id="KAK3923137.1"/>
    </source>
</evidence>
<evidence type="ECO:0000256" key="1">
    <source>
        <dbReference type="SAM" id="MobiDB-lite"/>
    </source>
</evidence>
<dbReference type="EMBL" id="JAHWGI010001142">
    <property type="protein sequence ID" value="KAK3923137.1"/>
    <property type="molecule type" value="Genomic_DNA"/>
</dbReference>
<reference evidence="2" key="2">
    <citation type="journal article" date="2023" name="BMC Genomics">
        <title>Pest status, molecular evolution, and epigenetic factors derived from the genome assembly of Frankliniella fusca, a thysanopteran phytovirus vector.</title>
        <authorList>
            <person name="Catto M.A."/>
            <person name="Labadie P.E."/>
            <person name="Jacobson A.L."/>
            <person name="Kennedy G.G."/>
            <person name="Srinivasan R."/>
            <person name="Hunt B.G."/>
        </authorList>
    </citation>
    <scope>NUCLEOTIDE SEQUENCE</scope>
    <source>
        <strain evidence="2">PL_HMW_Pooled</strain>
    </source>
</reference>
<feature type="compositionally biased region" description="Basic residues" evidence="1">
    <location>
        <begin position="18"/>
        <end position="35"/>
    </location>
</feature>
<reference evidence="2" key="1">
    <citation type="submission" date="2021-07" db="EMBL/GenBank/DDBJ databases">
        <authorList>
            <person name="Catto M.A."/>
            <person name="Jacobson A."/>
            <person name="Kennedy G."/>
            <person name="Labadie P."/>
            <person name="Hunt B.G."/>
            <person name="Srinivasan R."/>
        </authorList>
    </citation>
    <scope>NUCLEOTIDE SEQUENCE</scope>
    <source>
        <strain evidence="2">PL_HMW_Pooled</strain>
        <tissue evidence="2">Head</tissue>
    </source>
</reference>
<proteinExistence type="predicted"/>
<feature type="non-terminal residue" evidence="2">
    <location>
        <position position="118"/>
    </location>
</feature>
<organism evidence="2 3">
    <name type="scientific">Frankliniella fusca</name>
    <dbReference type="NCBI Taxonomy" id="407009"/>
    <lineage>
        <taxon>Eukaryota</taxon>
        <taxon>Metazoa</taxon>
        <taxon>Ecdysozoa</taxon>
        <taxon>Arthropoda</taxon>
        <taxon>Hexapoda</taxon>
        <taxon>Insecta</taxon>
        <taxon>Pterygota</taxon>
        <taxon>Neoptera</taxon>
        <taxon>Paraneoptera</taxon>
        <taxon>Thysanoptera</taxon>
        <taxon>Terebrantia</taxon>
        <taxon>Thripoidea</taxon>
        <taxon>Thripidae</taxon>
        <taxon>Frankliniella</taxon>
    </lineage>
</organism>
<keyword evidence="3" id="KW-1185">Reference proteome</keyword>
<comment type="caution">
    <text evidence="2">The sequence shown here is derived from an EMBL/GenBank/DDBJ whole genome shotgun (WGS) entry which is preliminary data.</text>
</comment>
<sequence length="118" mass="13283">MRRCWTGAPTCRWSGSRTTRRPPRRGWTTRKRGSTRPRPPGSSAARRARGRMRGRARDRTRGREVGRSTGHWTGRAAQRPGPWWAGGAPCRCQHREPRPPTAPPLITRTIPAGGGRDR</sequence>
<evidence type="ECO:0000313" key="3">
    <source>
        <dbReference type="Proteomes" id="UP001219518"/>
    </source>
</evidence>
<dbReference type="Proteomes" id="UP001219518">
    <property type="component" value="Unassembled WGS sequence"/>
</dbReference>